<organism evidence="2 3">
    <name type="scientific">Homarus americanus</name>
    <name type="common">American lobster</name>
    <dbReference type="NCBI Taxonomy" id="6706"/>
    <lineage>
        <taxon>Eukaryota</taxon>
        <taxon>Metazoa</taxon>
        <taxon>Ecdysozoa</taxon>
        <taxon>Arthropoda</taxon>
        <taxon>Crustacea</taxon>
        <taxon>Multicrustacea</taxon>
        <taxon>Malacostraca</taxon>
        <taxon>Eumalacostraca</taxon>
        <taxon>Eucarida</taxon>
        <taxon>Decapoda</taxon>
        <taxon>Pleocyemata</taxon>
        <taxon>Astacidea</taxon>
        <taxon>Nephropoidea</taxon>
        <taxon>Nephropidae</taxon>
        <taxon>Homarus</taxon>
    </lineage>
</organism>
<keyword evidence="1" id="KW-0175">Coiled coil</keyword>
<gene>
    <name evidence="2" type="ORF">Hamer_G016799</name>
</gene>
<dbReference type="EMBL" id="JAHLQT010020459">
    <property type="protein sequence ID" value="KAG7168166.1"/>
    <property type="molecule type" value="Genomic_DNA"/>
</dbReference>
<evidence type="ECO:0000313" key="2">
    <source>
        <dbReference type="EMBL" id="KAG7168166.1"/>
    </source>
</evidence>
<comment type="caution">
    <text evidence="2">The sequence shown here is derived from an EMBL/GenBank/DDBJ whole genome shotgun (WGS) entry which is preliminary data.</text>
</comment>
<keyword evidence="3" id="KW-1185">Reference proteome</keyword>
<sequence>MMAPPRKEKDDNSKEEWMRRLESSLAREVANLRDQFLKLEKKKKFLQGEALQHQVKLSSEELDFRTLGPKNGNVFLRQEHLQEMKKRLAAQKLISLSELSEVQVDVERVLGMDEVPGVDEQIQVSNSNKDNEAGVVKKWKLEGKVGEEFAYSANFFANYNVENPGGVIKEVTDLRVSSVSDVVKKMMVPERAHQPTIVRQFTSDLYYLKMLHDEREDTARSLQMDIPNLEVVFALEPMELTYFLKEDYEVKVLWAIVWDSRNNRLKYSVAVDCKDEVTARFSRVKEVFPFLSGRQQLETRYEVGEFFMALSDV</sequence>
<name>A0A8J5K2T3_HOMAM</name>
<protein>
    <submittedName>
        <fullName evidence="2">Uncharacterized protein</fullName>
    </submittedName>
</protein>
<dbReference type="Proteomes" id="UP000747542">
    <property type="component" value="Unassembled WGS sequence"/>
</dbReference>
<dbReference type="AlphaFoldDB" id="A0A8J5K2T3"/>
<evidence type="ECO:0000256" key="1">
    <source>
        <dbReference type="SAM" id="Coils"/>
    </source>
</evidence>
<accession>A0A8J5K2T3</accession>
<proteinExistence type="predicted"/>
<reference evidence="2" key="1">
    <citation type="journal article" date="2021" name="Sci. Adv.">
        <title>The American lobster genome reveals insights on longevity, neural, and immune adaptations.</title>
        <authorList>
            <person name="Polinski J.M."/>
            <person name="Zimin A.V."/>
            <person name="Clark K.F."/>
            <person name="Kohn A.B."/>
            <person name="Sadowski N."/>
            <person name="Timp W."/>
            <person name="Ptitsyn A."/>
            <person name="Khanna P."/>
            <person name="Romanova D.Y."/>
            <person name="Williams P."/>
            <person name="Greenwood S.J."/>
            <person name="Moroz L.L."/>
            <person name="Walt D.R."/>
            <person name="Bodnar A.G."/>
        </authorList>
    </citation>
    <scope>NUCLEOTIDE SEQUENCE</scope>
    <source>
        <strain evidence="2">GMGI-L3</strain>
    </source>
</reference>
<evidence type="ECO:0000313" key="3">
    <source>
        <dbReference type="Proteomes" id="UP000747542"/>
    </source>
</evidence>
<feature type="coiled-coil region" evidence="1">
    <location>
        <begin position="22"/>
        <end position="49"/>
    </location>
</feature>